<keyword evidence="5" id="KW-1185">Reference proteome</keyword>
<accession>A0A1H3VDQ6</accession>
<gene>
    <name evidence="4" type="ORF">SAMN05421540_10129</name>
</gene>
<dbReference type="SUPFAM" id="SSF88713">
    <property type="entry name" value="Glycoside hydrolase/deacetylase"/>
    <property type="match status" value="1"/>
</dbReference>
<dbReference type="Pfam" id="PF01522">
    <property type="entry name" value="Polysacc_deac_1"/>
    <property type="match status" value="1"/>
</dbReference>
<dbReference type="PANTHER" id="PTHR10587:SF133">
    <property type="entry name" value="CHITIN DEACETYLASE 1-RELATED"/>
    <property type="match status" value="1"/>
</dbReference>
<evidence type="ECO:0000313" key="4">
    <source>
        <dbReference type="EMBL" id="SDZ72943.1"/>
    </source>
</evidence>
<organism evidence="4 5">
    <name type="scientific">Psychroflexus halocasei</name>
    <dbReference type="NCBI Taxonomy" id="908615"/>
    <lineage>
        <taxon>Bacteria</taxon>
        <taxon>Pseudomonadati</taxon>
        <taxon>Bacteroidota</taxon>
        <taxon>Flavobacteriia</taxon>
        <taxon>Flavobacteriales</taxon>
        <taxon>Flavobacteriaceae</taxon>
        <taxon>Psychroflexus</taxon>
    </lineage>
</organism>
<dbReference type="STRING" id="908615.SAMN05421540_10129"/>
<evidence type="ECO:0000313" key="5">
    <source>
        <dbReference type="Proteomes" id="UP000198820"/>
    </source>
</evidence>
<feature type="domain" description="NodB homology" evidence="3">
    <location>
        <begin position="23"/>
        <end position="204"/>
    </location>
</feature>
<dbReference type="RefSeq" id="WP_093237683.1">
    <property type="nucleotide sequence ID" value="NZ_FNQF01000001.1"/>
</dbReference>
<dbReference type="InterPro" id="IPR050248">
    <property type="entry name" value="Polysacc_deacetylase_ArnD"/>
</dbReference>
<dbReference type="GO" id="GO:0016020">
    <property type="term" value="C:membrane"/>
    <property type="evidence" value="ECO:0007669"/>
    <property type="project" value="TreeGrafter"/>
</dbReference>
<reference evidence="4 5" key="1">
    <citation type="submission" date="2016-10" db="EMBL/GenBank/DDBJ databases">
        <authorList>
            <person name="de Groot N.N."/>
        </authorList>
    </citation>
    <scope>NUCLEOTIDE SEQUENCE [LARGE SCALE GENOMIC DNA]</scope>
    <source>
        <strain evidence="4 5">DSM 23581</strain>
    </source>
</reference>
<dbReference type="AlphaFoldDB" id="A0A1H3VDQ6"/>
<dbReference type="InterPro" id="IPR011330">
    <property type="entry name" value="Glyco_hydro/deAcase_b/a-brl"/>
</dbReference>
<keyword evidence="2" id="KW-0378">Hydrolase</keyword>
<proteinExistence type="predicted"/>
<sequence>MKSSVFLKLLFPKRHWKIKPHHQKIYLTFDDGPIPEVTPWVLSLLKKYNAKATFFCIGENIEKHPDVFKQIIADGHAIGNHTFNHLNGWKTSTNDYLNNIVKTQNIIESHGVKTKLFRPPYGRCTNKQTHILLEQGKEIIMWDILTRDYDQGTSKEKCLEIYHKNHEVGSVVVLHDSLKAYLNLKHILPRILESKPAHLNFDKINL</sequence>
<dbReference type="CDD" id="cd10917">
    <property type="entry name" value="CE4_NodB_like_6s_7s"/>
    <property type="match status" value="1"/>
</dbReference>
<name>A0A1H3VDQ6_9FLAO</name>
<dbReference type="Proteomes" id="UP000198820">
    <property type="component" value="Unassembled WGS sequence"/>
</dbReference>
<dbReference type="GO" id="GO:0046872">
    <property type="term" value="F:metal ion binding"/>
    <property type="evidence" value="ECO:0007669"/>
    <property type="project" value="UniProtKB-KW"/>
</dbReference>
<dbReference type="GO" id="GO:0016810">
    <property type="term" value="F:hydrolase activity, acting on carbon-nitrogen (but not peptide) bonds"/>
    <property type="evidence" value="ECO:0007669"/>
    <property type="project" value="InterPro"/>
</dbReference>
<dbReference type="PANTHER" id="PTHR10587">
    <property type="entry name" value="GLYCOSYL TRANSFERASE-RELATED"/>
    <property type="match status" value="1"/>
</dbReference>
<evidence type="ECO:0000256" key="2">
    <source>
        <dbReference type="ARBA" id="ARBA00022801"/>
    </source>
</evidence>
<dbReference type="InterPro" id="IPR002509">
    <property type="entry name" value="NODB_dom"/>
</dbReference>
<dbReference type="PROSITE" id="PS51677">
    <property type="entry name" value="NODB"/>
    <property type="match status" value="1"/>
</dbReference>
<evidence type="ECO:0000256" key="1">
    <source>
        <dbReference type="ARBA" id="ARBA00022723"/>
    </source>
</evidence>
<evidence type="ECO:0000259" key="3">
    <source>
        <dbReference type="PROSITE" id="PS51677"/>
    </source>
</evidence>
<dbReference type="EMBL" id="FNQF01000001">
    <property type="protein sequence ID" value="SDZ72943.1"/>
    <property type="molecule type" value="Genomic_DNA"/>
</dbReference>
<dbReference type="GO" id="GO:0005975">
    <property type="term" value="P:carbohydrate metabolic process"/>
    <property type="evidence" value="ECO:0007669"/>
    <property type="project" value="InterPro"/>
</dbReference>
<keyword evidence="1" id="KW-0479">Metal-binding</keyword>
<dbReference type="Gene3D" id="3.20.20.370">
    <property type="entry name" value="Glycoside hydrolase/deacetylase"/>
    <property type="match status" value="1"/>
</dbReference>
<protein>
    <submittedName>
        <fullName evidence="4">Peptidoglycan/xylan/chitin deacetylase, PgdA/CDA1 family</fullName>
    </submittedName>
</protein>